<reference evidence="9 10" key="1">
    <citation type="submission" date="2015-11" db="EMBL/GenBank/DDBJ databases">
        <title>Genomic analysis of 38 Legionella species identifies large and diverse effector repertoires.</title>
        <authorList>
            <person name="Burstein D."/>
            <person name="Amaro F."/>
            <person name="Zusman T."/>
            <person name="Lifshitz Z."/>
            <person name="Cohen O."/>
            <person name="Gilbert J.A."/>
            <person name="Pupko T."/>
            <person name="Shuman H.A."/>
            <person name="Segal G."/>
        </authorList>
    </citation>
    <scope>NUCLEOTIDE SEQUENCE [LARGE SCALE GENOMIC DNA]</scope>
    <source>
        <strain evidence="9 10">ATCC 43878</strain>
    </source>
</reference>
<dbReference type="InterPro" id="IPR009003">
    <property type="entry name" value="Peptidase_S1_PA"/>
</dbReference>
<feature type="domain" description="Peptidase S1" evidence="8">
    <location>
        <begin position="158"/>
        <end position="341"/>
    </location>
</feature>
<evidence type="ECO:0000256" key="5">
    <source>
        <dbReference type="ARBA" id="ARBA00022825"/>
    </source>
</evidence>
<keyword evidence="3 6" id="KW-0732">Signal</keyword>
<name>A0A0W0SE88_9GAMM</name>
<dbReference type="Pfam" id="PF00089">
    <property type="entry name" value="Trypsin"/>
    <property type="match status" value="1"/>
</dbReference>
<dbReference type="EMBL" id="LNXV01000029">
    <property type="protein sequence ID" value="KTC81465.1"/>
    <property type="molecule type" value="Genomic_DNA"/>
</dbReference>
<evidence type="ECO:0000313" key="9">
    <source>
        <dbReference type="EMBL" id="KTC81465.1"/>
    </source>
</evidence>
<dbReference type="GO" id="GO:0006508">
    <property type="term" value="P:proteolysis"/>
    <property type="evidence" value="ECO:0007669"/>
    <property type="project" value="UniProtKB-KW"/>
</dbReference>
<keyword evidence="9" id="KW-0482">Metalloprotease</keyword>
<dbReference type="GO" id="GO:0004252">
    <property type="term" value="F:serine-type endopeptidase activity"/>
    <property type="evidence" value="ECO:0007669"/>
    <property type="project" value="InterPro"/>
</dbReference>
<feature type="chain" id="PRO_5006987766" description="Serine protease" evidence="6">
    <location>
        <begin position="22"/>
        <end position="375"/>
    </location>
</feature>
<keyword evidence="5 6" id="KW-0720">Serine protease</keyword>
<dbReference type="OrthoDB" id="8392384at2"/>
<dbReference type="PRINTS" id="PR00839">
    <property type="entry name" value="V8PROTEASE"/>
</dbReference>
<evidence type="ECO:0000256" key="1">
    <source>
        <dbReference type="ARBA" id="ARBA00008764"/>
    </source>
</evidence>
<dbReference type="RefSeq" id="WP_058441979.1">
    <property type="nucleotide sequence ID" value="NZ_CAAAHU010000005.1"/>
</dbReference>
<evidence type="ECO:0000259" key="8">
    <source>
        <dbReference type="Pfam" id="PF00089"/>
    </source>
</evidence>
<evidence type="ECO:0000256" key="3">
    <source>
        <dbReference type="ARBA" id="ARBA00022729"/>
    </source>
</evidence>
<dbReference type="Gene3D" id="2.40.10.10">
    <property type="entry name" value="Trypsin-like serine proteases"/>
    <property type="match status" value="2"/>
</dbReference>
<dbReference type="AlphaFoldDB" id="A0A0W0SE88"/>
<evidence type="ECO:0000256" key="4">
    <source>
        <dbReference type="ARBA" id="ARBA00022801"/>
    </source>
</evidence>
<dbReference type="GO" id="GO:0008237">
    <property type="term" value="F:metallopeptidase activity"/>
    <property type="evidence" value="ECO:0007669"/>
    <property type="project" value="UniProtKB-KW"/>
</dbReference>
<proteinExistence type="inferred from homology"/>
<protein>
    <recommendedName>
        <fullName evidence="6">Serine protease</fullName>
        <ecNumber evidence="6">3.4.21.-</ecNumber>
    </recommendedName>
</protein>
<dbReference type="PATRIC" id="fig|29422.6.peg.2116"/>
<dbReference type="InterPro" id="IPR018114">
    <property type="entry name" value="TRYPSIN_HIS"/>
</dbReference>
<comment type="similarity">
    <text evidence="1 6">Belongs to the peptidase S1B family.</text>
</comment>
<dbReference type="STRING" id="29422.Lbru_1985"/>
<feature type="region of interest" description="Disordered" evidence="7">
    <location>
        <begin position="75"/>
        <end position="99"/>
    </location>
</feature>
<evidence type="ECO:0000256" key="7">
    <source>
        <dbReference type="SAM" id="MobiDB-lite"/>
    </source>
</evidence>
<dbReference type="PROSITE" id="PS00134">
    <property type="entry name" value="TRYPSIN_HIS"/>
    <property type="match status" value="1"/>
</dbReference>
<accession>A0A0W0SE88</accession>
<dbReference type="InterPro" id="IPR008256">
    <property type="entry name" value="Peptidase_S1B"/>
</dbReference>
<evidence type="ECO:0000256" key="2">
    <source>
        <dbReference type="ARBA" id="ARBA00022670"/>
    </source>
</evidence>
<keyword evidence="2 6" id="KW-0645">Protease</keyword>
<dbReference type="InterPro" id="IPR001254">
    <property type="entry name" value="Trypsin_dom"/>
</dbReference>
<dbReference type="PANTHER" id="PTHR15462">
    <property type="entry name" value="SERINE PROTEASE"/>
    <property type="match status" value="1"/>
</dbReference>
<dbReference type="Proteomes" id="UP000054742">
    <property type="component" value="Unassembled WGS sequence"/>
</dbReference>
<organism evidence="9 10">
    <name type="scientific">Legionella brunensis</name>
    <dbReference type="NCBI Taxonomy" id="29422"/>
    <lineage>
        <taxon>Bacteria</taxon>
        <taxon>Pseudomonadati</taxon>
        <taxon>Pseudomonadota</taxon>
        <taxon>Gammaproteobacteria</taxon>
        <taxon>Legionellales</taxon>
        <taxon>Legionellaceae</taxon>
        <taxon>Legionella</taxon>
    </lineage>
</organism>
<sequence length="375" mass="41210">MSILIKGSILIFSLYSFQVLADNEIEQGVENKQSEKSLLEYWTPERLMNAKEMPYPKADPNQVQEIDKDSLEAPSEVEGFPQGEEGAPPENEIEPGSTPLIPQNMLDLKQETTSQFFFERGLSGANFTSSRLVPLTADLSYPYRTVGRLFFTIPGAGNYTCSASVLQQRVIVTAGHCVHSGNRSGYFTNFLFIPAYRDGKAPYQTWSWRYVVTTSTWATGGGNVPNAADYAMIEVNDKTISGTVRRLGSVTGYLGYRLVSLTPNHVHLLGYPCNLDSCSKMHQVMAQSFRSVAPNNVEYGSDMQGGSSGGPWVQNFGLTAVGQVGANNPYRNAIVGITSYGYVNERIMLQGSSVLDTRFANLRNIVCNHRAGNCS</sequence>
<dbReference type="InterPro" id="IPR043504">
    <property type="entry name" value="Peptidase_S1_PA_chymotrypsin"/>
</dbReference>
<dbReference type="PANTHER" id="PTHR15462:SF19">
    <property type="entry name" value="PEPTIDASE S1 DOMAIN-CONTAINING PROTEIN"/>
    <property type="match status" value="1"/>
</dbReference>
<keyword evidence="10" id="KW-1185">Reference proteome</keyword>
<gene>
    <name evidence="9" type="primary">mpr</name>
    <name evidence="9" type="ORF">Lbru_1985</name>
</gene>
<feature type="signal peptide" evidence="6">
    <location>
        <begin position="1"/>
        <end position="21"/>
    </location>
</feature>
<comment type="caution">
    <text evidence="9">The sequence shown here is derived from an EMBL/GenBank/DDBJ whole genome shotgun (WGS) entry which is preliminary data.</text>
</comment>
<evidence type="ECO:0000313" key="10">
    <source>
        <dbReference type="Proteomes" id="UP000054742"/>
    </source>
</evidence>
<dbReference type="InterPro" id="IPR050966">
    <property type="entry name" value="Glutamyl_endopeptidase"/>
</dbReference>
<keyword evidence="4 6" id="KW-0378">Hydrolase</keyword>
<dbReference type="EC" id="3.4.21.-" evidence="6"/>
<dbReference type="SUPFAM" id="SSF50494">
    <property type="entry name" value="Trypsin-like serine proteases"/>
    <property type="match status" value="1"/>
</dbReference>
<evidence type="ECO:0000256" key="6">
    <source>
        <dbReference type="RuleBase" id="RU004296"/>
    </source>
</evidence>